<feature type="transmembrane region" description="Helical" evidence="7">
    <location>
        <begin position="211"/>
        <end position="235"/>
    </location>
</feature>
<comment type="similarity">
    <text evidence="7">Belongs to the binding-protein-dependent transport system permease family.</text>
</comment>
<evidence type="ECO:0000259" key="8">
    <source>
        <dbReference type="PROSITE" id="PS50928"/>
    </source>
</evidence>
<dbReference type="Pfam" id="PF00528">
    <property type="entry name" value="BPD_transp_1"/>
    <property type="match status" value="2"/>
</dbReference>
<name>A0A380TUV4_ACTLI</name>
<keyword evidence="5 7" id="KW-1133">Transmembrane helix</keyword>
<gene>
    <name evidence="9" type="primary">afuB2</name>
    <name evidence="9" type="ORF">NCTC4191_00806</name>
</gene>
<keyword evidence="3" id="KW-1003">Cell membrane</keyword>
<evidence type="ECO:0000313" key="9">
    <source>
        <dbReference type="EMBL" id="SUT92405.1"/>
    </source>
</evidence>
<feature type="transmembrane region" description="Helical" evidence="7">
    <location>
        <begin position="411"/>
        <end position="432"/>
    </location>
</feature>
<evidence type="ECO:0000256" key="1">
    <source>
        <dbReference type="ARBA" id="ARBA00004651"/>
    </source>
</evidence>
<dbReference type="RefSeq" id="WP_115590280.1">
    <property type="nucleotide sequence ID" value="NZ_UFRN01000002.1"/>
</dbReference>
<keyword evidence="4 7" id="KW-0812">Transmembrane</keyword>
<keyword evidence="10" id="KW-1185">Reference proteome</keyword>
<dbReference type="PROSITE" id="PS51257">
    <property type="entry name" value="PROKAR_LIPOPROTEIN"/>
    <property type="match status" value="1"/>
</dbReference>
<evidence type="ECO:0000256" key="4">
    <source>
        <dbReference type="ARBA" id="ARBA00022692"/>
    </source>
</evidence>
<feature type="transmembrane region" description="Helical" evidence="7">
    <location>
        <begin position="504"/>
        <end position="524"/>
    </location>
</feature>
<feature type="transmembrane region" description="Helical" evidence="7">
    <location>
        <begin position="79"/>
        <end position="95"/>
    </location>
</feature>
<evidence type="ECO:0000256" key="2">
    <source>
        <dbReference type="ARBA" id="ARBA00022448"/>
    </source>
</evidence>
<evidence type="ECO:0000256" key="3">
    <source>
        <dbReference type="ARBA" id="ARBA00022475"/>
    </source>
</evidence>
<feature type="transmembrane region" description="Helical" evidence="7">
    <location>
        <begin position="359"/>
        <end position="379"/>
    </location>
</feature>
<organism evidence="9 10">
    <name type="scientific">Actinobacillus lignieresii</name>
    <dbReference type="NCBI Taxonomy" id="720"/>
    <lineage>
        <taxon>Bacteria</taxon>
        <taxon>Pseudomonadati</taxon>
        <taxon>Pseudomonadota</taxon>
        <taxon>Gammaproteobacteria</taxon>
        <taxon>Pasteurellales</taxon>
        <taxon>Pasteurellaceae</taxon>
        <taxon>Actinobacillus</taxon>
    </lineage>
</organism>
<keyword evidence="6 7" id="KW-0472">Membrane</keyword>
<feature type="domain" description="ABC transmembrane type-1" evidence="8">
    <location>
        <begin position="175"/>
        <end position="380"/>
    </location>
</feature>
<dbReference type="SUPFAM" id="SSF161098">
    <property type="entry name" value="MetI-like"/>
    <property type="match status" value="2"/>
</dbReference>
<dbReference type="InterPro" id="IPR035906">
    <property type="entry name" value="MetI-like_sf"/>
</dbReference>
<dbReference type="InterPro" id="IPR000515">
    <property type="entry name" value="MetI-like"/>
</dbReference>
<feature type="transmembrane region" description="Helical" evidence="7">
    <location>
        <begin position="635"/>
        <end position="660"/>
    </location>
</feature>
<feature type="transmembrane region" description="Helical" evidence="7">
    <location>
        <begin position="470"/>
        <end position="492"/>
    </location>
</feature>
<feature type="transmembrane region" description="Helical" evidence="7">
    <location>
        <begin position="101"/>
        <end position="119"/>
    </location>
</feature>
<evidence type="ECO:0000256" key="6">
    <source>
        <dbReference type="ARBA" id="ARBA00023136"/>
    </source>
</evidence>
<dbReference type="CDD" id="cd06261">
    <property type="entry name" value="TM_PBP2"/>
    <property type="match status" value="2"/>
</dbReference>
<feature type="transmembrane region" description="Helical" evidence="7">
    <location>
        <begin position="174"/>
        <end position="199"/>
    </location>
</feature>
<keyword evidence="2 7" id="KW-0813">Transport</keyword>
<sequence>MLQRFSHSYFWILLALFAFACLPSQALDYGLFGATKSELVAAMGWNDVNISWLWFGGLLIFPAFRYIKDLALRSRIELGLALLITCFLLSSAVYLNYRFGYAIIFLAFALLAISGNALANLKVLQADRFMIASLLAVILTITLFILYPITAIFSTMFSEGDSFVILEQSYILRIIWNSLSVSATVGVLSTVLGLCFALYTTRMASKRTRLLSKFFSVLPMVTPPFVVSLGITLMLGRSGYLTGFLVEYFGFSANWLYGFTGIALSHTLALTPMAFMILEGALKSSNVTLEEASYTLRANGLQTFRFVLLPLLKPALANSFLVITVQSLADFSTPFVLGGNFDVLASQIYFYLVGTQLDYAAASGLGAILLGFSLLFFLIQYWWIGKGSYVTVSGKGYRGTFQPLPSGLKSLIFCILAAWVGFTILLYGSIFYGSFTVNWGVDHSFTLENYRNLFGQGLDQGGFPSLIQTVLFSLIAAPISAVLGLLIAYLLTRRNFVGKQSLEFVTLLCFAVPGTVAGVSYVVAFNHSPLYLTSTAAIIVLSMVTRNMPIGMRACMAALQQLDKSLDEASFSLRVSSLKTLLFVTLPLLKPAFLSALVTSFVRSMTTISAIVFLVSPSTRVATSYILNRVEDGAYGLAVAYGSTLIMVMMSIIGLFGWLMKDKRQF</sequence>
<proteinExistence type="inferred from homology"/>
<dbReference type="PANTHER" id="PTHR30183:SF7">
    <property type="entry name" value="FERRIC TRANSPORT SYSTEM PERMEASE PROTEIN FBPB 1-RELATED"/>
    <property type="match status" value="1"/>
</dbReference>
<dbReference type="PROSITE" id="PS50928">
    <property type="entry name" value="ABC_TM1"/>
    <property type="match status" value="2"/>
</dbReference>
<dbReference type="PANTHER" id="PTHR30183">
    <property type="entry name" value="MOLYBDENUM TRANSPORT SYSTEM PERMEASE PROTEIN MODB"/>
    <property type="match status" value="1"/>
</dbReference>
<evidence type="ECO:0000313" key="10">
    <source>
        <dbReference type="Proteomes" id="UP000254253"/>
    </source>
</evidence>
<protein>
    <submittedName>
        <fullName evidence="9">Iron(III) transport system permease</fullName>
    </submittedName>
</protein>
<evidence type="ECO:0000256" key="5">
    <source>
        <dbReference type="ARBA" id="ARBA00022989"/>
    </source>
</evidence>
<accession>A0A380TUV4</accession>
<dbReference type="Gene3D" id="1.10.3720.10">
    <property type="entry name" value="MetI-like"/>
    <property type="match status" value="2"/>
</dbReference>
<dbReference type="EMBL" id="UFRN01000002">
    <property type="protein sequence ID" value="SUT92405.1"/>
    <property type="molecule type" value="Genomic_DNA"/>
</dbReference>
<feature type="domain" description="ABC transmembrane type-1" evidence="8">
    <location>
        <begin position="466"/>
        <end position="656"/>
    </location>
</feature>
<dbReference type="GO" id="GO:0005886">
    <property type="term" value="C:plasma membrane"/>
    <property type="evidence" value="ECO:0007669"/>
    <property type="project" value="UniProtKB-SubCell"/>
</dbReference>
<reference evidence="9 10" key="1">
    <citation type="submission" date="2018-06" db="EMBL/GenBank/DDBJ databases">
        <authorList>
            <consortium name="Pathogen Informatics"/>
            <person name="Doyle S."/>
        </authorList>
    </citation>
    <scope>NUCLEOTIDE SEQUENCE [LARGE SCALE GENOMIC DNA]</scope>
    <source>
        <strain evidence="9 10">NCTC4191</strain>
    </source>
</reference>
<feature type="transmembrane region" description="Helical" evidence="7">
    <location>
        <begin position="50"/>
        <end position="67"/>
    </location>
</feature>
<dbReference type="GO" id="GO:0055085">
    <property type="term" value="P:transmembrane transport"/>
    <property type="evidence" value="ECO:0007669"/>
    <property type="project" value="InterPro"/>
</dbReference>
<feature type="transmembrane region" description="Helical" evidence="7">
    <location>
        <begin position="131"/>
        <end position="154"/>
    </location>
</feature>
<feature type="transmembrane region" description="Helical" evidence="7">
    <location>
        <begin position="255"/>
        <end position="278"/>
    </location>
</feature>
<dbReference type="AlphaFoldDB" id="A0A380TUV4"/>
<feature type="transmembrane region" description="Helical" evidence="7">
    <location>
        <begin position="306"/>
        <end position="329"/>
    </location>
</feature>
<comment type="subcellular location">
    <subcellularLocation>
        <location evidence="1 7">Cell membrane</location>
        <topology evidence="1 7">Multi-pass membrane protein</topology>
    </subcellularLocation>
</comment>
<dbReference type="Proteomes" id="UP000254253">
    <property type="component" value="Unassembled WGS sequence"/>
</dbReference>
<evidence type="ECO:0000256" key="7">
    <source>
        <dbReference type="RuleBase" id="RU363032"/>
    </source>
</evidence>